<evidence type="ECO:0000256" key="1">
    <source>
        <dbReference type="SAM" id="Phobius"/>
    </source>
</evidence>
<reference evidence="2 3" key="1">
    <citation type="submission" date="2017-02" db="EMBL/GenBank/DDBJ databases">
        <authorList>
            <person name="Peterson S.W."/>
        </authorList>
    </citation>
    <scope>NUCLEOTIDE SEQUENCE [LARGE SCALE GENOMIC DNA]</scope>
    <source>
        <strain evidence="2">159469</strain>
    </source>
</reference>
<sequence length="73" mass="8966">MNKNKERAYYVFIFVVNFSVLLLFSEWMTLREMFLLFFVSILIHALAIYHAKKRQKLRALHRAKNKEKTQKRF</sequence>
<feature type="transmembrane region" description="Helical" evidence="1">
    <location>
        <begin position="7"/>
        <end position="27"/>
    </location>
</feature>
<proteinExistence type="predicted"/>
<name>A0A252CCH1_9LACT</name>
<comment type="caution">
    <text evidence="2">The sequence shown here is derived from an EMBL/GenBank/DDBJ whole genome shotgun (WGS) entry which is preliminary data.</text>
</comment>
<dbReference type="EMBL" id="MUIZ01000004">
    <property type="protein sequence ID" value="OUK04252.1"/>
    <property type="molecule type" value="Genomic_DNA"/>
</dbReference>
<feature type="transmembrane region" description="Helical" evidence="1">
    <location>
        <begin position="33"/>
        <end position="51"/>
    </location>
</feature>
<evidence type="ECO:0000313" key="3">
    <source>
        <dbReference type="Proteomes" id="UP000194606"/>
    </source>
</evidence>
<dbReference type="Proteomes" id="UP000194606">
    <property type="component" value="Unassembled WGS sequence"/>
</dbReference>
<organism evidence="2 3">
    <name type="scientific">Lactococcus petauri</name>
    <dbReference type="NCBI Taxonomy" id="1940789"/>
    <lineage>
        <taxon>Bacteria</taxon>
        <taxon>Bacillati</taxon>
        <taxon>Bacillota</taxon>
        <taxon>Bacilli</taxon>
        <taxon>Lactobacillales</taxon>
        <taxon>Streptococcaceae</taxon>
        <taxon>Lactococcus</taxon>
    </lineage>
</organism>
<gene>
    <name evidence="2" type="ORF">BZZ03_07180</name>
</gene>
<keyword evidence="1" id="KW-1133">Transmembrane helix</keyword>
<dbReference type="AlphaFoldDB" id="A0A252CCH1"/>
<dbReference type="RefSeq" id="WP_086582880.1">
    <property type="nucleotide sequence ID" value="NZ_MUIZ01000004.1"/>
</dbReference>
<protein>
    <submittedName>
        <fullName evidence="2">Uncharacterized protein</fullName>
    </submittedName>
</protein>
<accession>A0A252CCH1</accession>
<keyword evidence="1" id="KW-0812">Transmembrane</keyword>
<keyword evidence="1" id="KW-0472">Membrane</keyword>
<evidence type="ECO:0000313" key="2">
    <source>
        <dbReference type="EMBL" id="OUK04252.1"/>
    </source>
</evidence>